<evidence type="ECO:0000313" key="3">
    <source>
        <dbReference type="Proteomes" id="UP001254848"/>
    </source>
</evidence>
<proteinExistence type="predicted"/>
<protein>
    <recommendedName>
        <fullName evidence="4">Holliday junction resolvase</fullName>
    </recommendedName>
</protein>
<accession>A0ABU3NVP7</accession>
<keyword evidence="3" id="KW-1185">Reference proteome</keyword>
<feature type="region of interest" description="Disordered" evidence="1">
    <location>
        <begin position="1"/>
        <end position="32"/>
    </location>
</feature>
<dbReference type="RefSeq" id="WP_413779432.1">
    <property type="nucleotide sequence ID" value="NZ_JAUOZS010000001.1"/>
</dbReference>
<evidence type="ECO:0000313" key="2">
    <source>
        <dbReference type="EMBL" id="MDT8900900.1"/>
    </source>
</evidence>
<organism evidence="2 3">
    <name type="scientific">Anaeroselena agilis</name>
    <dbReference type="NCBI Taxonomy" id="3063788"/>
    <lineage>
        <taxon>Bacteria</taxon>
        <taxon>Bacillati</taxon>
        <taxon>Bacillota</taxon>
        <taxon>Negativicutes</taxon>
        <taxon>Acetonemataceae</taxon>
        <taxon>Anaeroselena</taxon>
    </lineage>
</organism>
<evidence type="ECO:0000256" key="1">
    <source>
        <dbReference type="SAM" id="MobiDB-lite"/>
    </source>
</evidence>
<dbReference type="Proteomes" id="UP001254848">
    <property type="component" value="Unassembled WGS sequence"/>
</dbReference>
<name>A0ABU3NVP7_9FIRM</name>
<comment type="caution">
    <text evidence="2">The sequence shown here is derived from an EMBL/GenBank/DDBJ whole genome shotgun (WGS) entry which is preliminary data.</text>
</comment>
<evidence type="ECO:0008006" key="4">
    <source>
        <dbReference type="Google" id="ProtNLM"/>
    </source>
</evidence>
<dbReference type="EMBL" id="JAUOZS010000001">
    <property type="protein sequence ID" value="MDT8900900.1"/>
    <property type="molecule type" value="Genomic_DNA"/>
</dbReference>
<sequence length="178" mass="20281">MRVKEERKQAKKEKKQTSASKRGRANRNAGKRAEKGLENLLTSWGYECRRVPLSGALKGLNLVGCLDDKLSGDLRLTVGGKEFKIESKKRADLNTYYRMVEETGPFVIDGFCIVMGEQNFEFLLNGARLSPDTVLPDKRFKRLHDWFDQDGSDIVAMKSNHRQWLFAITLNKAKELAT</sequence>
<reference evidence="2 3" key="1">
    <citation type="submission" date="2023-07" db="EMBL/GenBank/DDBJ databases">
        <title>The novel representative of Negativicutes class, Anaeroselena agilis gen. nov. sp. nov.</title>
        <authorList>
            <person name="Prokofeva M.I."/>
            <person name="Elcheninov A.G."/>
            <person name="Klyukina A."/>
            <person name="Kublanov I.V."/>
            <person name="Frolov E.N."/>
            <person name="Podosokorskaya O.A."/>
        </authorList>
    </citation>
    <scope>NUCLEOTIDE SEQUENCE [LARGE SCALE GENOMIC DNA]</scope>
    <source>
        <strain evidence="2 3">4137-cl</strain>
    </source>
</reference>
<gene>
    <name evidence="2" type="ORF">Q4T40_06590</name>
</gene>